<feature type="region of interest" description="Disordered" evidence="1">
    <location>
        <begin position="42"/>
        <end position="67"/>
    </location>
</feature>
<evidence type="ECO:0000313" key="2">
    <source>
        <dbReference type="EMBL" id="EXB42377.1"/>
    </source>
</evidence>
<gene>
    <name evidence="2" type="ORF">L484_021969</name>
</gene>
<organism evidence="2 3">
    <name type="scientific">Morus notabilis</name>
    <dbReference type="NCBI Taxonomy" id="981085"/>
    <lineage>
        <taxon>Eukaryota</taxon>
        <taxon>Viridiplantae</taxon>
        <taxon>Streptophyta</taxon>
        <taxon>Embryophyta</taxon>
        <taxon>Tracheophyta</taxon>
        <taxon>Spermatophyta</taxon>
        <taxon>Magnoliopsida</taxon>
        <taxon>eudicotyledons</taxon>
        <taxon>Gunneridae</taxon>
        <taxon>Pentapetalae</taxon>
        <taxon>rosids</taxon>
        <taxon>fabids</taxon>
        <taxon>Rosales</taxon>
        <taxon>Moraceae</taxon>
        <taxon>Moreae</taxon>
        <taxon>Morus</taxon>
    </lineage>
</organism>
<keyword evidence="3" id="KW-1185">Reference proteome</keyword>
<accession>W9R919</accession>
<name>W9R919_9ROSA</name>
<reference evidence="3" key="1">
    <citation type="submission" date="2013-01" db="EMBL/GenBank/DDBJ databases">
        <title>Draft Genome Sequence of a Mulberry Tree, Morus notabilis C.K. Schneid.</title>
        <authorList>
            <person name="He N."/>
            <person name="Zhao S."/>
        </authorList>
    </citation>
    <scope>NUCLEOTIDE SEQUENCE</scope>
</reference>
<dbReference type="Proteomes" id="UP000030645">
    <property type="component" value="Unassembled WGS sequence"/>
</dbReference>
<evidence type="ECO:0000256" key="1">
    <source>
        <dbReference type="SAM" id="MobiDB-lite"/>
    </source>
</evidence>
<sequence length="67" mass="8144">MERVGKLIENPHYIQPIIALSKEEWDVIYKVVERVQYKEPRSSKFERPCKPKRDMRELKNLESSIKR</sequence>
<protein>
    <submittedName>
        <fullName evidence="2">Uncharacterized protein</fullName>
    </submittedName>
</protein>
<dbReference type="AlphaFoldDB" id="W9R919"/>
<dbReference type="EMBL" id="KE343820">
    <property type="protein sequence ID" value="EXB42377.1"/>
    <property type="molecule type" value="Genomic_DNA"/>
</dbReference>
<evidence type="ECO:0000313" key="3">
    <source>
        <dbReference type="Proteomes" id="UP000030645"/>
    </source>
</evidence>
<proteinExistence type="predicted"/>